<name>A0A9W6XAL0_9STRA</name>
<evidence type="ECO:0000313" key="1">
    <source>
        <dbReference type="EMBL" id="GMF34792.1"/>
    </source>
</evidence>
<keyword evidence="2" id="KW-1185">Reference proteome</keyword>
<protein>
    <submittedName>
        <fullName evidence="1">Unnamed protein product</fullName>
    </submittedName>
</protein>
<dbReference type="Proteomes" id="UP001165121">
    <property type="component" value="Unassembled WGS sequence"/>
</dbReference>
<sequence length="163" mass="18903">MVFLPKSRQATGVWERQGLPPWRPITVQISMAIRLFTAVSEYLERTVPNHPTQHGFQRDRNVQDDALTTTLLLDRAKLQREDLYLLSKDCEKCYDRIPRWVMAYIYRRIGLPTVLYNILLGFLSEGEIDVRAAFGWISTGKREFGLGQDLCYQSGILGSTWNY</sequence>
<gene>
    <name evidence="1" type="ORF">Pfra01_000903500</name>
</gene>
<accession>A0A9W6XAL0</accession>
<organism evidence="1 2">
    <name type="scientific">Phytophthora fragariaefolia</name>
    <dbReference type="NCBI Taxonomy" id="1490495"/>
    <lineage>
        <taxon>Eukaryota</taxon>
        <taxon>Sar</taxon>
        <taxon>Stramenopiles</taxon>
        <taxon>Oomycota</taxon>
        <taxon>Peronosporomycetes</taxon>
        <taxon>Peronosporales</taxon>
        <taxon>Peronosporaceae</taxon>
        <taxon>Phytophthora</taxon>
    </lineage>
</organism>
<comment type="caution">
    <text evidence="1">The sequence shown here is derived from an EMBL/GenBank/DDBJ whole genome shotgun (WGS) entry which is preliminary data.</text>
</comment>
<dbReference type="AlphaFoldDB" id="A0A9W6XAL0"/>
<evidence type="ECO:0000313" key="2">
    <source>
        <dbReference type="Proteomes" id="UP001165121"/>
    </source>
</evidence>
<reference evidence="1" key="1">
    <citation type="submission" date="2023-04" db="EMBL/GenBank/DDBJ databases">
        <title>Phytophthora fragariaefolia NBRC 109709.</title>
        <authorList>
            <person name="Ichikawa N."/>
            <person name="Sato H."/>
            <person name="Tonouchi N."/>
        </authorList>
    </citation>
    <scope>NUCLEOTIDE SEQUENCE</scope>
    <source>
        <strain evidence="1">NBRC 109709</strain>
    </source>
</reference>
<proteinExistence type="predicted"/>
<dbReference type="OrthoDB" id="123906at2759"/>
<dbReference type="EMBL" id="BSXT01000833">
    <property type="protein sequence ID" value="GMF34792.1"/>
    <property type="molecule type" value="Genomic_DNA"/>
</dbReference>